<organism evidence="1 2">
    <name type="scientific">Trichonephila clavata</name>
    <name type="common">Joro spider</name>
    <name type="synonym">Nephila clavata</name>
    <dbReference type="NCBI Taxonomy" id="2740835"/>
    <lineage>
        <taxon>Eukaryota</taxon>
        <taxon>Metazoa</taxon>
        <taxon>Ecdysozoa</taxon>
        <taxon>Arthropoda</taxon>
        <taxon>Chelicerata</taxon>
        <taxon>Arachnida</taxon>
        <taxon>Araneae</taxon>
        <taxon>Araneomorphae</taxon>
        <taxon>Entelegynae</taxon>
        <taxon>Araneoidea</taxon>
        <taxon>Nephilidae</taxon>
        <taxon>Trichonephila</taxon>
    </lineage>
</organism>
<proteinExistence type="predicted"/>
<protein>
    <submittedName>
        <fullName evidence="1">Integrase catalytic domain-containing protein</fullName>
    </submittedName>
</protein>
<reference evidence="1" key="1">
    <citation type="submission" date="2020-07" db="EMBL/GenBank/DDBJ databases">
        <title>Multicomponent nature underlies the extraordinary mechanical properties of spider dragline silk.</title>
        <authorList>
            <person name="Kono N."/>
            <person name="Nakamura H."/>
            <person name="Mori M."/>
            <person name="Yoshida Y."/>
            <person name="Ohtoshi R."/>
            <person name="Malay A.D."/>
            <person name="Moran D.A.P."/>
            <person name="Tomita M."/>
            <person name="Numata K."/>
            <person name="Arakawa K."/>
        </authorList>
    </citation>
    <scope>NUCLEOTIDE SEQUENCE</scope>
</reference>
<evidence type="ECO:0000313" key="2">
    <source>
        <dbReference type="Proteomes" id="UP000887116"/>
    </source>
</evidence>
<dbReference type="Proteomes" id="UP000887116">
    <property type="component" value="Unassembled WGS sequence"/>
</dbReference>
<accession>A0A8X6KS35</accession>
<evidence type="ECO:0000313" key="1">
    <source>
        <dbReference type="EMBL" id="GFQ82236.1"/>
    </source>
</evidence>
<dbReference type="AlphaFoldDB" id="A0A8X6KS35"/>
<comment type="caution">
    <text evidence="1">The sequence shown here is derived from an EMBL/GenBank/DDBJ whole genome shotgun (WGS) entry which is preliminary data.</text>
</comment>
<dbReference type="OrthoDB" id="6770332at2759"/>
<gene>
    <name evidence="1" type="primary">AVEN_95668_1</name>
    <name evidence="1" type="ORF">TNCT_339831</name>
</gene>
<dbReference type="EMBL" id="BMAO01012558">
    <property type="protein sequence ID" value="GFQ82236.1"/>
    <property type="molecule type" value="Genomic_DNA"/>
</dbReference>
<sequence>MKNRNVLLRICTIAALDIPKPSFLLQLITSQDTREEILFMSRHDKNILKGAGMEMRKWISNDTTLMAQWIADGFDTYPIDTSISLVKNKTKVLGMAWQTLDDCLTLDTKGLLELASTNENNKTFLLQTKGKIFDPLGLLFRFHYKNKMSHTGILD</sequence>
<name>A0A8X6KS35_TRICU</name>
<keyword evidence="2" id="KW-1185">Reference proteome</keyword>